<dbReference type="InterPro" id="IPR033844">
    <property type="entry name" value="ASRGL1_meta"/>
</dbReference>
<dbReference type="SUPFAM" id="SSF56235">
    <property type="entry name" value="N-terminal nucleophile aminohydrolases (Ntn hydrolases)"/>
    <property type="match status" value="1"/>
</dbReference>
<proteinExistence type="inferred from homology"/>
<dbReference type="CDD" id="cd04702">
    <property type="entry name" value="ASRGL1_like"/>
    <property type="match status" value="1"/>
</dbReference>
<gene>
    <name evidence="12" type="ORF">Bhyg_11429</name>
</gene>
<dbReference type="Proteomes" id="UP001151699">
    <property type="component" value="Chromosome X"/>
</dbReference>
<feature type="active site" description="Nucleophile" evidence="9">
    <location>
        <position position="121"/>
    </location>
</feature>
<dbReference type="GO" id="GO:0005737">
    <property type="term" value="C:cytoplasm"/>
    <property type="evidence" value="ECO:0007669"/>
    <property type="project" value="TreeGrafter"/>
</dbReference>
<evidence type="ECO:0000256" key="3">
    <source>
        <dbReference type="ARBA" id="ARBA00022670"/>
    </source>
</evidence>
<feature type="binding site" evidence="10">
    <location>
        <begin position="172"/>
        <end position="175"/>
    </location>
    <ligand>
        <name>substrate</name>
    </ligand>
</feature>
<protein>
    <submittedName>
        <fullName evidence="12">Isoaspartyl peptidase/L-asparaginase</fullName>
    </submittedName>
</protein>
<dbReference type="InterPro" id="IPR029055">
    <property type="entry name" value="Ntn_hydrolases_N"/>
</dbReference>
<keyword evidence="5" id="KW-0068">Autocatalytic cleavage</keyword>
<dbReference type="EMBL" id="WJQU01000003">
    <property type="protein sequence ID" value="KAJ6638692.1"/>
    <property type="molecule type" value="Genomic_DNA"/>
</dbReference>
<sequence length="264" mass="28427">MENDEYLNAGYGSVLNLDGEIEMDASIMNGENLKAGCVSLVRDIKHPITLARRVMEKSNKDWSSPCFFAAHGAMNFARENGFEILPEGALVTKFAKESLMAHKAYKATEAKQKKNFGEVGTVGAVAMDMKGNIAAATTTGGMTGKIPGRIGDTPQIGSGTYADNNVGGTSSTGTGEVIMRYNLASNVMKRIEWLGKDAQTATEESIKEMTSKLIETGGSITIDKNGQVGIYFSSNIMPWAKLTNDILSFGTKVGDNFEEIFIHN</sequence>
<dbReference type="Pfam" id="PF01112">
    <property type="entry name" value="Asparaginase_2"/>
    <property type="match status" value="1"/>
</dbReference>
<evidence type="ECO:0000256" key="1">
    <source>
        <dbReference type="ARBA" id="ARBA00000306"/>
    </source>
</evidence>
<dbReference type="AlphaFoldDB" id="A0A9Q0MVC7"/>
<dbReference type="GO" id="GO:0033345">
    <property type="term" value="P:L-asparagine catabolic process via L-aspartate"/>
    <property type="evidence" value="ECO:0007669"/>
    <property type="project" value="TreeGrafter"/>
</dbReference>
<dbReference type="GO" id="GO:0008798">
    <property type="term" value="F:beta-aspartyl-peptidase activity"/>
    <property type="evidence" value="ECO:0007669"/>
    <property type="project" value="UniProtKB-EC"/>
</dbReference>
<keyword evidence="13" id="KW-1185">Reference proteome</keyword>
<comment type="function">
    <text evidence="7">Has both L-asparaginase and beta-aspartyl peptidase activity. Does not have aspartylglucosaminidase activity and is inactive toward GlcNAc-L-Asn. Likewise, has no activity toward glutamine.</text>
</comment>
<dbReference type="OrthoDB" id="2262349at2759"/>
<dbReference type="FunFam" id="3.60.20.30:FF:000001">
    <property type="entry name" value="Isoaspartyl peptidase/L-asparaginase"/>
    <property type="match status" value="1"/>
</dbReference>
<keyword evidence="3" id="KW-0645">Protease</keyword>
<evidence type="ECO:0000313" key="13">
    <source>
        <dbReference type="Proteomes" id="UP001151699"/>
    </source>
</evidence>
<comment type="caution">
    <text evidence="12">The sequence shown here is derived from an EMBL/GenBank/DDBJ whole genome shotgun (WGS) entry which is preliminary data.</text>
</comment>
<evidence type="ECO:0000256" key="8">
    <source>
        <dbReference type="ARBA" id="ARBA00061780"/>
    </source>
</evidence>
<feature type="binding site" evidence="10">
    <location>
        <begin position="149"/>
        <end position="152"/>
    </location>
    <ligand>
        <name>substrate</name>
    </ligand>
</feature>
<evidence type="ECO:0000256" key="7">
    <source>
        <dbReference type="ARBA" id="ARBA00054922"/>
    </source>
</evidence>
<evidence type="ECO:0000256" key="11">
    <source>
        <dbReference type="PIRSR" id="PIRSR600246-3"/>
    </source>
</evidence>
<comment type="subunit">
    <text evidence="8">Heterodimer of an alpha and beta chain produced by autocleavage.</text>
</comment>
<keyword evidence="4" id="KW-0378">Hydrolase</keyword>
<name>A0A9Q0MVC7_9DIPT</name>
<organism evidence="12 13">
    <name type="scientific">Pseudolycoriella hygida</name>
    <dbReference type="NCBI Taxonomy" id="35572"/>
    <lineage>
        <taxon>Eukaryota</taxon>
        <taxon>Metazoa</taxon>
        <taxon>Ecdysozoa</taxon>
        <taxon>Arthropoda</taxon>
        <taxon>Hexapoda</taxon>
        <taxon>Insecta</taxon>
        <taxon>Pterygota</taxon>
        <taxon>Neoptera</taxon>
        <taxon>Endopterygota</taxon>
        <taxon>Diptera</taxon>
        <taxon>Nematocera</taxon>
        <taxon>Sciaroidea</taxon>
        <taxon>Sciaridae</taxon>
        <taxon>Pseudolycoriella</taxon>
    </lineage>
</organism>
<accession>A0A9Q0MVC7</accession>
<dbReference type="PANTHER" id="PTHR10188:SF41">
    <property type="entry name" value="ISOASPARTYL PEPTIDASE_L-ASPARAGINASE"/>
    <property type="match status" value="1"/>
</dbReference>
<dbReference type="Gene3D" id="3.60.20.30">
    <property type="entry name" value="(Glycosyl)asparaginase"/>
    <property type="match status" value="1"/>
</dbReference>
<reference evidence="12" key="1">
    <citation type="submission" date="2022-07" db="EMBL/GenBank/DDBJ databases">
        <authorList>
            <person name="Trinca V."/>
            <person name="Uliana J.V.C."/>
            <person name="Torres T.T."/>
            <person name="Ward R.J."/>
            <person name="Monesi N."/>
        </authorList>
    </citation>
    <scope>NUCLEOTIDE SEQUENCE</scope>
    <source>
        <strain evidence="12">HSMRA1968</strain>
        <tissue evidence="12">Whole embryos</tissue>
    </source>
</reference>
<evidence type="ECO:0000256" key="10">
    <source>
        <dbReference type="PIRSR" id="PIRSR600246-2"/>
    </source>
</evidence>
<evidence type="ECO:0000256" key="6">
    <source>
        <dbReference type="ARBA" id="ARBA00049366"/>
    </source>
</evidence>
<evidence type="ECO:0000313" key="12">
    <source>
        <dbReference type="EMBL" id="KAJ6638692.1"/>
    </source>
</evidence>
<comment type="similarity">
    <text evidence="2">Belongs to the Ntn-hydrolase family.</text>
</comment>
<dbReference type="GO" id="GO:0004067">
    <property type="term" value="F:asparaginase activity"/>
    <property type="evidence" value="ECO:0007669"/>
    <property type="project" value="UniProtKB-EC"/>
</dbReference>
<evidence type="ECO:0000256" key="2">
    <source>
        <dbReference type="ARBA" id="ARBA00010872"/>
    </source>
</evidence>
<comment type="catalytic activity">
    <reaction evidence="6">
        <text>L-asparagine + H2O = L-aspartate + NH4(+)</text>
        <dbReference type="Rhea" id="RHEA:21016"/>
        <dbReference type="ChEBI" id="CHEBI:15377"/>
        <dbReference type="ChEBI" id="CHEBI:28938"/>
        <dbReference type="ChEBI" id="CHEBI:29991"/>
        <dbReference type="ChEBI" id="CHEBI:58048"/>
        <dbReference type="EC" id="3.5.1.1"/>
    </reaction>
</comment>
<evidence type="ECO:0000256" key="9">
    <source>
        <dbReference type="PIRSR" id="PIRSR600246-1"/>
    </source>
</evidence>
<comment type="catalytic activity">
    <reaction evidence="1">
        <text>Cleavage of a beta-linked Asp residue from the N-terminus of a polypeptide.</text>
        <dbReference type="EC" id="3.4.19.5"/>
    </reaction>
</comment>
<dbReference type="InterPro" id="IPR000246">
    <property type="entry name" value="Peptidase_T2"/>
</dbReference>
<dbReference type="PANTHER" id="PTHR10188">
    <property type="entry name" value="L-ASPARAGINASE"/>
    <property type="match status" value="1"/>
</dbReference>
<dbReference type="GO" id="GO:0006508">
    <property type="term" value="P:proteolysis"/>
    <property type="evidence" value="ECO:0007669"/>
    <property type="project" value="UniProtKB-KW"/>
</dbReference>
<evidence type="ECO:0000256" key="5">
    <source>
        <dbReference type="ARBA" id="ARBA00022813"/>
    </source>
</evidence>
<evidence type="ECO:0000256" key="4">
    <source>
        <dbReference type="ARBA" id="ARBA00022801"/>
    </source>
</evidence>
<feature type="site" description="Cleavage; by autolysis" evidence="11">
    <location>
        <begin position="120"/>
        <end position="121"/>
    </location>
</feature>